<dbReference type="OrthoDB" id="3386543at2"/>
<name>A0A4Q7ZJ49_9ACTN</name>
<feature type="transmembrane region" description="Helical" evidence="1">
    <location>
        <begin position="12"/>
        <end position="36"/>
    </location>
</feature>
<dbReference type="Pfam" id="PF14325">
    <property type="entry name" value="DUF4383"/>
    <property type="match status" value="1"/>
</dbReference>
<organism evidence="2 3">
    <name type="scientific">Krasilnikovia cinnamomea</name>
    <dbReference type="NCBI Taxonomy" id="349313"/>
    <lineage>
        <taxon>Bacteria</taxon>
        <taxon>Bacillati</taxon>
        <taxon>Actinomycetota</taxon>
        <taxon>Actinomycetes</taxon>
        <taxon>Micromonosporales</taxon>
        <taxon>Micromonosporaceae</taxon>
        <taxon>Krasilnikovia</taxon>
    </lineage>
</organism>
<comment type="caution">
    <text evidence="2">The sequence shown here is derived from an EMBL/GenBank/DDBJ whole genome shotgun (WGS) entry which is preliminary data.</text>
</comment>
<feature type="transmembrane region" description="Helical" evidence="1">
    <location>
        <begin position="56"/>
        <end position="75"/>
    </location>
</feature>
<evidence type="ECO:0000256" key="1">
    <source>
        <dbReference type="SAM" id="Phobius"/>
    </source>
</evidence>
<dbReference type="EMBL" id="SHKY01000001">
    <property type="protein sequence ID" value="RZU50323.1"/>
    <property type="molecule type" value="Genomic_DNA"/>
</dbReference>
<feature type="transmembrane region" description="Helical" evidence="1">
    <location>
        <begin position="82"/>
        <end position="102"/>
    </location>
</feature>
<evidence type="ECO:0000313" key="2">
    <source>
        <dbReference type="EMBL" id="RZU50323.1"/>
    </source>
</evidence>
<evidence type="ECO:0000313" key="3">
    <source>
        <dbReference type="Proteomes" id="UP000292564"/>
    </source>
</evidence>
<keyword evidence="1" id="KW-1133">Transmembrane helix</keyword>
<keyword evidence="1" id="KW-0472">Membrane</keyword>
<gene>
    <name evidence="2" type="ORF">EV385_2091</name>
</gene>
<protein>
    <submittedName>
        <fullName evidence="2">Uncharacterized protein DUF4383</fullName>
    </submittedName>
</protein>
<reference evidence="2 3" key="1">
    <citation type="submission" date="2019-02" db="EMBL/GenBank/DDBJ databases">
        <title>Sequencing the genomes of 1000 actinobacteria strains.</title>
        <authorList>
            <person name="Klenk H.-P."/>
        </authorList>
    </citation>
    <scope>NUCLEOTIDE SEQUENCE [LARGE SCALE GENOMIC DNA]</scope>
    <source>
        <strain evidence="2 3">DSM 45162</strain>
    </source>
</reference>
<dbReference type="Proteomes" id="UP000292564">
    <property type="component" value="Unassembled WGS sequence"/>
</dbReference>
<feature type="transmembrane region" description="Helical" evidence="1">
    <location>
        <begin position="108"/>
        <end position="129"/>
    </location>
</feature>
<dbReference type="RefSeq" id="WP_130509275.1">
    <property type="nucleotide sequence ID" value="NZ_SHKY01000001.1"/>
</dbReference>
<keyword evidence="3" id="KW-1185">Reference proteome</keyword>
<dbReference type="AlphaFoldDB" id="A0A4Q7ZJ49"/>
<accession>A0A4Q7ZJ49</accession>
<proteinExistence type="predicted"/>
<sequence length="153" mass="16049">MAHTPVNHPLRPLYRAIGALMGAYLVVFGVVGFIVTADEGLFGKSTDKVLGQDTNLFWSIVSLVLGVLVLGATALGNNRDAAAYTFVGWGLIVVGSYSLAVLRTDVNVLDFGMATVIVTWLVALCLIMAGQYTKVAPAKLAGAPRQVREGAAA</sequence>
<keyword evidence="1" id="KW-0812">Transmembrane</keyword>